<reference evidence="9 10" key="1">
    <citation type="submission" date="2014-10" db="EMBL/GenBank/DDBJ databases">
        <title>Draft genome of the hookworm Ancylostoma caninum.</title>
        <authorList>
            <person name="Mitreva M."/>
        </authorList>
    </citation>
    <scope>NUCLEOTIDE SEQUENCE [LARGE SCALE GENOMIC DNA]</scope>
    <source>
        <strain evidence="9 10">Baltimore</strain>
    </source>
</reference>
<keyword evidence="10" id="KW-1185">Reference proteome</keyword>
<dbReference type="PROSITE" id="PS50825">
    <property type="entry name" value="HYR"/>
    <property type="match status" value="1"/>
</dbReference>
<keyword evidence="5" id="KW-0812">Transmembrane</keyword>
<dbReference type="InterPro" id="IPR003410">
    <property type="entry name" value="HYR_dom"/>
</dbReference>
<keyword evidence="2 3" id="KW-1015">Disulfide bond</keyword>
<accession>A0A368GFK3</accession>
<dbReference type="OrthoDB" id="5814741at2759"/>
<dbReference type="SMART" id="SM01411">
    <property type="entry name" value="Ephrin_rec_like"/>
    <property type="match status" value="4"/>
</dbReference>
<keyword evidence="3" id="KW-0245">EGF-like domain</keyword>
<dbReference type="InterPro" id="IPR009030">
    <property type="entry name" value="Growth_fac_rcpt_cys_sf"/>
</dbReference>
<feature type="disulfide bond" evidence="3">
    <location>
        <begin position="62"/>
        <end position="72"/>
    </location>
</feature>
<dbReference type="STRING" id="29170.A0A368GFK3"/>
<feature type="domain" description="EGF-like" evidence="7">
    <location>
        <begin position="58"/>
        <end position="94"/>
    </location>
</feature>
<dbReference type="PROSITE" id="PS50026">
    <property type="entry name" value="EGF_3"/>
    <property type="match status" value="1"/>
</dbReference>
<gene>
    <name evidence="9" type="ORF">ANCCAN_12281</name>
</gene>
<dbReference type="Gene3D" id="2.10.50.10">
    <property type="entry name" value="Tumor Necrosis Factor Receptor, subunit A, domain 2"/>
    <property type="match status" value="3"/>
</dbReference>
<dbReference type="PANTHER" id="PTHR46967">
    <property type="entry name" value="INSULIN-LIKE GROWTH FACTOR BINDING PROTEIN,N-TERMINAL"/>
    <property type="match status" value="1"/>
</dbReference>
<keyword evidence="1" id="KW-0677">Repeat</keyword>
<sequence length="1088" mass="122145">MQAYFLRISVMILSVKIMARVWCKTDRLCVNVRLDMVGCTARKNGRNVKNSLSHWNVSTRSCAVITCNAGTCFNDTNMIGHCICPPEYTGEFCETKKTSSYNLFFNGLPSSQKVVSRDFQSTFLREFTLCAWVFYAPDQQVPANVELPPYLQLNTTTGNSILSLDNKGVAINNVFRIPTRLSVMAWHHICVRSPNHADTIRPVWTVFLDGAFAANASYETLTVNKDIRCRIQLSPHETKRFRGELSLVQLYTVFLDDVSVARMAFQCRDWMSVEHQDLLLKWTDFTTIQRNNPGVIALYPGLCDVSDCLPGRSNCNTKDKIPPMVRSCPRDIRSISSTRLTRVDWDTSDMFVDNVGMASVTSNYRAGQAFTWGYYRVVYVGSDAAGNIAFCSFSVVVSQAECQTPKPDEQLQGKTTFEKVNGTDALMKAQIECEDKYFPRTNPEFYVCDVMGQWDRSSFWPTNRTYSFPSCGLTTNPSQNISGSLQEYGNCTTIRQRLLNSLLNDLQPYCGNCTDEISINPICHTKSPGREYRSTYDELLNFNFYVNINTTRNLLKNTIDNTLHKEFPNSTLSISEDLTSDCPAGQYWNGDRCVECPEDTYRTRNDPLEKCMKCPNGTTTTGLTGQKDVTACHEICDAGEFYDEWLKKCRPCPLGTYQEKRGSTECVPCPADSTTTITGAKNASDCSFKCGAGKELAANGRCKDCDRGTYWINTVQFTGCIDCPQGLTTVSTAAKDIRDCELVNCPPGTHVNTNRSKIIDVIYAPFNLLCIKCELGTYQDQRNQTECKQCTPDSNCDLVNGCSPLVPESCPTGETCELVDAGVYSCSAVAVSFSCSFFISYFIPSKIPRLACQWDELRPSTVVRLIQPAHNKNVWVLWIIVPLLGIVILFALGVVLWIYRHSIYMMMCCKKLDLKNMESTDYYRNSLEPIIPRRRDFEDDYRNYPPRNQDTNIAEPMSVSQRELPAGDPAGSPRPWARHLPPPIITSRVELDLLEQRSRRQTMIMGVIPTMSKELGSELATGYSPESPGPSISAQMAALRFATSPEPRLSLPELAEDVSSSYSLHWTESSPYDGSNVLGDDDDEDYFG</sequence>
<feature type="signal peptide" evidence="6">
    <location>
        <begin position="1"/>
        <end position="23"/>
    </location>
</feature>
<comment type="caution">
    <text evidence="9">The sequence shown here is derived from an EMBL/GenBank/DDBJ whole genome shotgun (WGS) entry which is preliminary data.</text>
</comment>
<dbReference type="InterPro" id="IPR011641">
    <property type="entry name" value="Tyr-kin_ephrin_A/B_rcpt-like"/>
</dbReference>
<evidence type="ECO:0000259" key="7">
    <source>
        <dbReference type="PROSITE" id="PS50026"/>
    </source>
</evidence>
<dbReference type="EMBL" id="JOJR01000222">
    <property type="protein sequence ID" value="RCN41795.1"/>
    <property type="molecule type" value="Genomic_DNA"/>
</dbReference>
<feature type="transmembrane region" description="Helical" evidence="5">
    <location>
        <begin position="821"/>
        <end position="843"/>
    </location>
</feature>
<dbReference type="AlphaFoldDB" id="A0A368GFK3"/>
<evidence type="ECO:0000259" key="8">
    <source>
        <dbReference type="PROSITE" id="PS50825"/>
    </source>
</evidence>
<dbReference type="SUPFAM" id="SSF49899">
    <property type="entry name" value="Concanavalin A-like lectins/glucanases"/>
    <property type="match status" value="1"/>
</dbReference>
<protein>
    <submittedName>
        <fullName evidence="9">GCC2 and GCC3</fullName>
    </submittedName>
</protein>
<dbReference type="InterPro" id="IPR000742">
    <property type="entry name" value="EGF"/>
</dbReference>
<feature type="region of interest" description="Disordered" evidence="4">
    <location>
        <begin position="942"/>
        <end position="981"/>
    </location>
</feature>
<evidence type="ECO:0000256" key="6">
    <source>
        <dbReference type="SAM" id="SignalP"/>
    </source>
</evidence>
<feature type="domain" description="HYR" evidence="8">
    <location>
        <begin position="318"/>
        <end position="399"/>
    </location>
</feature>
<evidence type="ECO:0000313" key="10">
    <source>
        <dbReference type="Proteomes" id="UP000252519"/>
    </source>
</evidence>
<dbReference type="FunFam" id="2.10.50.10:FF:000018">
    <property type="entry name" value="Sushi, von Willebrand factor type A, EGF and pentraxin domain-containing 1"/>
    <property type="match status" value="1"/>
</dbReference>
<evidence type="ECO:0000313" key="9">
    <source>
        <dbReference type="EMBL" id="RCN41795.1"/>
    </source>
</evidence>
<name>A0A368GFK3_ANCCA</name>
<comment type="caution">
    <text evidence="3">Lacks conserved residue(s) required for the propagation of feature annotation.</text>
</comment>
<feature type="chain" id="PRO_5017057851" evidence="6">
    <location>
        <begin position="24"/>
        <end position="1088"/>
    </location>
</feature>
<evidence type="ECO:0000256" key="3">
    <source>
        <dbReference type="PROSITE-ProRule" id="PRU00076"/>
    </source>
</evidence>
<dbReference type="SUPFAM" id="SSF57184">
    <property type="entry name" value="Growth factor receptor domain"/>
    <property type="match status" value="2"/>
</dbReference>
<feature type="region of interest" description="Disordered" evidence="4">
    <location>
        <begin position="1060"/>
        <end position="1088"/>
    </location>
</feature>
<dbReference type="Pfam" id="PF07699">
    <property type="entry name" value="Ephrin_rec_like"/>
    <property type="match status" value="2"/>
</dbReference>
<organism evidence="9 10">
    <name type="scientific">Ancylostoma caninum</name>
    <name type="common">Dog hookworm</name>
    <dbReference type="NCBI Taxonomy" id="29170"/>
    <lineage>
        <taxon>Eukaryota</taxon>
        <taxon>Metazoa</taxon>
        <taxon>Ecdysozoa</taxon>
        <taxon>Nematoda</taxon>
        <taxon>Chromadorea</taxon>
        <taxon>Rhabditida</taxon>
        <taxon>Rhabditina</taxon>
        <taxon>Rhabditomorpha</taxon>
        <taxon>Strongyloidea</taxon>
        <taxon>Ancylostomatidae</taxon>
        <taxon>Ancylostomatinae</taxon>
        <taxon>Ancylostoma</taxon>
    </lineage>
</organism>
<dbReference type="PROSITE" id="PS00022">
    <property type="entry name" value="EGF_1"/>
    <property type="match status" value="1"/>
</dbReference>
<evidence type="ECO:0000256" key="1">
    <source>
        <dbReference type="ARBA" id="ARBA00022737"/>
    </source>
</evidence>
<dbReference type="PANTHER" id="PTHR46967:SF2">
    <property type="entry name" value="SUSHI, VON WILLEBRAND FACTOR TYPE A, EGF AND PENTRAXIN DOMAIN-CONTAINING PROTEIN 1-LIKE"/>
    <property type="match status" value="1"/>
</dbReference>
<feature type="disulfide bond" evidence="3">
    <location>
        <begin position="84"/>
        <end position="93"/>
    </location>
</feature>
<evidence type="ECO:0000256" key="2">
    <source>
        <dbReference type="ARBA" id="ARBA00023157"/>
    </source>
</evidence>
<keyword evidence="5" id="KW-0472">Membrane</keyword>
<evidence type="ECO:0000256" key="5">
    <source>
        <dbReference type="SAM" id="Phobius"/>
    </source>
</evidence>
<dbReference type="Gene3D" id="2.60.120.200">
    <property type="match status" value="1"/>
</dbReference>
<feature type="transmembrane region" description="Helical" evidence="5">
    <location>
        <begin position="874"/>
        <end position="899"/>
    </location>
</feature>
<feature type="compositionally biased region" description="Polar residues" evidence="4">
    <location>
        <begin position="1060"/>
        <end position="1073"/>
    </location>
</feature>
<feature type="compositionally biased region" description="Acidic residues" evidence="4">
    <location>
        <begin position="1079"/>
        <end position="1088"/>
    </location>
</feature>
<keyword evidence="5" id="KW-1133">Transmembrane helix</keyword>
<dbReference type="Proteomes" id="UP000252519">
    <property type="component" value="Unassembled WGS sequence"/>
</dbReference>
<keyword evidence="6" id="KW-0732">Signal</keyword>
<dbReference type="InterPro" id="IPR013320">
    <property type="entry name" value="ConA-like_dom_sf"/>
</dbReference>
<dbReference type="Pfam" id="PF02494">
    <property type="entry name" value="HYR"/>
    <property type="match status" value="1"/>
</dbReference>
<proteinExistence type="predicted"/>
<evidence type="ECO:0000256" key="4">
    <source>
        <dbReference type="SAM" id="MobiDB-lite"/>
    </source>
</evidence>